<evidence type="ECO:0000256" key="2">
    <source>
        <dbReference type="SAM" id="MobiDB-lite"/>
    </source>
</evidence>
<feature type="compositionally biased region" description="Polar residues" evidence="2">
    <location>
        <begin position="325"/>
        <end position="342"/>
    </location>
</feature>
<feature type="compositionally biased region" description="Basic and acidic residues" evidence="2">
    <location>
        <begin position="225"/>
        <end position="238"/>
    </location>
</feature>
<feature type="domain" description="CCHC-type" evidence="3">
    <location>
        <begin position="24"/>
        <end position="40"/>
    </location>
</feature>
<feature type="region of interest" description="Disordered" evidence="2">
    <location>
        <begin position="55"/>
        <end position="123"/>
    </location>
</feature>
<evidence type="ECO:0000259" key="3">
    <source>
        <dbReference type="PROSITE" id="PS50158"/>
    </source>
</evidence>
<dbReference type="SUPFAM" id="SSF57756">
    <property type="entry name" value="Retrovirus zinc finger-like domains"/>
    <property type="match status" value="1"/>
</dbReference>
<dbReference type="OrthoDB" id="2420801at2759"/>
<feature type="compositionally biased region" description="Polar residues" evidence="2">
    <location>
        <begin position="187"/>
        <end position="199"/>
    </location>
</feature>
<dbReference type="PROSITE" id="PS50158">
    <property type="entry name" value="ZF_CCHC"/>
    <property type="match status" value="1"/>
</dbReference>
<feature type="region of interest" description="Disordered" evidence="2">
    <location>
        <begin position="451"/>
        <end position="477"/>
    </location>
</feature>
<dbReference type="InterPro" id="IPR001878">
    <property type="entry name" value="Znf_CCHC"/>
</dbReference>
<evidence type="ECO:0000313" key="5">
    <source>
        <dbReference type="Proteomes" id="UP000789572"/>
    </source>
</evidence>
<proteinExistence type="predicted"/>
<keyword evidence="1" id="KW-0479">Metal-binding</keyword>
<keyword evidence="1" id="KW-0863">Zinc-finger</keyword>
<dbReference type="Proteomes" id="UP000789572">
    <property type="component" value="Unassembled WGS sequence"/>
</dbReference>
<comment type="caution">
    <text evidence="4">The sequence shown here is derived from an EMBL/GenBank/DDBJ whole genome shotgun (WGS) entry which is preliminary data.</text>
</comment>
<gene>
    <name evidence="4" type="ORF">POCULU_LOCUS1436</name>
</gene>
<protein>
    <submittedName>
        <fullName evidence="4">9876_t:CDS:1</fullName>
    </submittedName>
</protein>
<reference evidence="4" key="1">
    <citation type="submission" date="2021-06" db="EMBL/GenBank/DDBJ databases">
        <authorList>
            <person name="Kallberg Y."/>
            <person name="Tangrot J."/>
            <person name="Rosling A."/>
        </authorList>
    </citation>
    <scope>NUCLEOTIDE SEQUENCE</scope>
    <source>
        <strain evidence="4">IA702</strain>
    </source>
</reference>
<keyword evidence="5" id="KW-1185">Reference proteome</keyword>
<evidence type="ECO:0000313" key="4">
    <source>
        <dbReference type="EMBL" id="CAG8478923.1"/>
    </source>
</evidence>
<name>A0A9N8W6E6_9GLOM</name>
<feature type="region of interest" description="Disordered" evidence="2">
    <location>
        <begin position="321"/>
        <end position="372"/>
    </location>
</feature>
<organism evidence="4 5">
    <name type="scientific">Paraglomus occultum</name>
    <dbReference type="NCBI Taxonomy" id="144539"/>
    <lineage>
        <taxon>Eukaryota</taxon>
        <taxon>Fungi</taxon>
        <taxon>Fungi incertae sedis</taxon>
        <taxon>Mucoromycota</taxon>
        <taxon>Glomeromycotina</taxon>
        <taxon>Glomeromycetes</taxon>
        <taxon>Paraglomerales</taxon>
        <taxon>Paraglomeraceae</taxon>
        <taxon>Paraglomus</taxon>
    </lineage>
</organism>
<feature type="region of interest" description="Disordered" evidence="2">
    <location>
        <begin position="187"/>
        <end position="238"/>
    </location>
</feature>
<accession>A0A9N8W6E6</accession>
<feature type="compositionally biased region" description="Polar residues" evidence="2">
    <location>
        <begin position="206"/>
        <end position="224"/>
    </location>
</feature>
<sequence length="576" mass="66743">MSQSTTTTSHFSSSIPHSLMEPSRCHHCGTIGHKKFDCTERCKVWCNWCGNPPARRPPAVGKGGQDVPQRQGSGNGRNAVNVSGPNNASKQVQQVSLGWPLLQPPQQQTPPPQSHQHQSSIFTPPPQLCPSQPFHMQQPTSNILIPQNIRPVPQFAQNQVPIINHVNNILPPLPAPTVQSTFSQQRLSSWTTQMPQQPRTFDLPNQVDQSLQRPPTQSSQSFTADRTDQQPRRLDRSNAEVVNKLIAMKEQIEKGLHPTIKPGIKSGVTTKSYTITQSIESAHSNAFFTSIDDRIKSSTKENTKLESFVDVKLDIPNPLSEPETVFSSTPIPFPSNSQTARDSNYDKIFRAPRTKSVDSPSDRDRRFTLRTGSFPSPLASDYYSNPEHNRLDLDRNVFEHRTSRSRSPKHNLRDYREYSRSPASTRHCVKPMSEYDEKYCSRDALPEYRDKDYPRPQVFEDPGNYYPYPPERYNEKYDERGHNKNYLRDPMMRRSRSPPFYHYSRRMDESGNGWYGNGLYDREYQRQGIYHESPRDDRYEHREREFPMRDIDREYPERENSKIMEYDYGMSRKRWH</sequence>
<keyword evidence="1" id="KW-0862">Zinc</keyword>
<feature type="compositionally biased region" description="Polar residues" evidence="2">
    <location>
        <begin position="68"/>
        <end position="96"/>
    </location>
</feature>
<dbReference type="EMBL" id="CAJVPJ010000108">
    <property type="protein sequence ID" value="CAG8478923.1"/>
    <property type="molecule type" value="Genomic_DNA"/>
</dbReference>
<dbReference type="InterPro" id="IPR036875">
    <property type="entry name" value="Znf_CCHC_sf"/>
</dbReference>
<evidence type="ECO:0000256" key="1">
    <source>
        <dbReference type="PROSITE-ProRule" id="PRU00047"/>
    </source>
</evidence>
<feature type="region of interest" description="Disordered" evidence="2">
    <location>
        <begin position="394"/>
        <end position="419"/>
    </location>
</feature>
<dbReference type="GO" id="GO:0008270">
    <property type="term" value="F:zinc ion binding"/>
    <property type="evidence" value="ECO:0007669"/>
    <property type="project" value="UniProtKB-KW"/>
</dbReference>
<dbReference type="AlphaFoldDB" id="A0A9N8W6E6"/>
<dbReference type="GO" id="GO:0003676">
    <property type="term" value="F:nucleic acid binding"/>
    <property type="evidence" value="ECO:0007669"/>
    <property type="project" value="InterPro"/>
</dbReference>